<evidence type="ECO:0000313" key="3">
    <source>
        <dbReference type="EMBL" id="RKR87958.1"/>
    </source>
</evidence>
<evidence type="ECO:0000313" key="4">
    <source>
        <dbReference type="Proteomes" id="UP000277671"/>
    </source>
</evidence>
<dbReference type="OrthoDB" id="9759959at2"/>
<name>A0A495JHB1_9ACTN</name>
<dbReference type="AlphaFoldDB" id="A0A495JHB1"/>
<dbReference type="InterPro" id="IPR008928">
    <property type="entry name" value="6-hairpin_glycosidase_sf"/>
</dbReference>
<proteinExistence type="predicted"/>
<dbReference type="RefSeq" id="WP_121156647.1">
    <property type="nucleotide sequence ID" value="NZ_RBKT01000001.1"/>
</dbReference>
<evidence type="ECO:0000259" key="2">
    <source>
        <dbReference type="Pfam" id="PF22422"/>
    </source>
</evidence>
<keyword evidence="4" id="KW-1185">Reference proteome</keyword>
<comment type="caution">
    <text evidence="3">The sequence shown here is derived from an EMBL/GenBank/DDBJ whole genome shotgun (WGS) entry which is preliminary data.</text>
</comment>
<organism evidence="3 4">
    <name type="scientific">Micromonospora pisi</name>
    <dbReference type="NCBI Taxonomy" id="589240"/>
    <lineage>
        <taxon>Bacteria</taxon>
        <taxon>Bacillati</taxon>
        <taxon>Actinomycetota</taxon>
        <taxon>Actinomycetes</taxon>
        <taxon>Micromonosporales</taxon>
        <taxon>Micromonosporaceae</taxon>
        <taxon>Micromonospora</taxon>
    </lineage>
</organism>
<dbReference type="Proteomes" id="UP000277671">
    <property type="component" value="Unassembled WGS sequence"/>
</dbReference>
<dbReference type="InterPro" id="IPR054491">
    <property type="entry name" value="MGH1-like_GH"/>
</dbReference>
<dbReference type="InterPro" id="IPR012341">
    <property type="entry name" value="6hp_glycosidase-like_sf"/>
</dbReference>
<dbReference type="SUPFAM" id="SSF48208">
    <property type="entry name" value="Six-hairpin glycosidases"/>
    <property type="match status" value="1"/>
</dbReference>
<accession>A0A495JHB1</accession>
<dbReference type="Gene3D" id="1.50.10.10">
    <property type="match status" value="1"/>
</dbReference>
<protein>
    <submittedName>
        <fullName evidence="3">Glycogen debranching enzyme</fullName>
    </submittedName>
</protein>
<dbReference type="InterPro" id="IPR032856">
    <property type="entry name" value="GDE_N_bis"/>
</dbReference>
<feature type="domain" description="Mannosylglycerate hydrolase MGH1-like glycoside hydrolase" evidence="2">
    <location>
        <begin position="432"/>
        <end position="597"/>
    </location>
</feature>
<dbReference type="EMBL" id="RBKT01000001">
    <property type="protein sequence ID" value="RKR87958.1"/>
    <property type="molecule type" value="Genomic_DNA"/>
</dbReference>
<dbReference type="GO" id="GO:0005975">
    <property type="term" value="P:carbohydrate metabolic process"/>
    <property type="evidence" value="ECO:0007669"/>
    <property type="project" value="InterPro"/>
</dbReference>
<reference evidence="3 4" key="1">
    <citation type="submission" date="2018-10" db="EMBL/GenBank/DDBJ databases">
        <title>Sequencing the genomes of 1000 actinobacteria strains.</title>
        <authorList>
            <person name="Klenk H.-P."/>
        </authorList>
    </citation>
    <scope>NUCLEOTIDE SEQUENCE [LARGE SCALE GENOMIC DNA]</scope>
    <source>
        <strain evidence="3 4">DSM 45175</strain>
    </source>
</reference>
<feature type="domain" description="Putative glycogen debranching enzyme N-terminal" evidence="1">
    <location>
        <begin position="13"/>
        <end position="194"/>
    </location>
</feature>
<sequence length="698" mass="78326">MTQPGVTQPVSILDGATFVVSDRNGDIDPSPSFPTGLFALDTRFIARWELTINGERLHSLSVDDLRYFQTSFFLAPGEPTHYIDAKASVIRKRTVGGGFEERLTVLNHEEEAVDFTVRIEVGSDFADLFEIKNLLPKRGEVSTLVEQGRLRLRYRRGAFFRETLVAASNEAEIDDHGLTFRIRIEPHGKWTTLLRVVTLFPGADESAAAELPTSDRGRGRPDVQRLLDEWTARAPHLACDCEPLSDSYKRSVIDLAALRYTGLLRKEKLPAAGLPWFMTLFGRDSLITCLQTLPFIPEIAPPTLRTLAELQGTKLDNLRDEEPGKILHEVRYGESAAFEEQPHSPYYGSADATPLFVILLDEYERWSGDADLVREFADEAKLALRWIDTYGDLLGNGYIWYERRNTRNGLENQCWKDSWDAICYRDGSLPDFPRATCELQGYAYDAKIRGARMARRFWDDPDLADRLEREAADLKARFNQDFWVEDGGYYALGLNRDGRQIDALASNMGHLLWSGIVDQERAGMVAQHLLGPSMFSGWGVRTLAEGNGRYNPLGYHVGTVWPFDNSIIASGLARYGYTEESARIAESIVDAAKYFQGRLPEAFAGYDRDLTTYPVQYPTACSPQAWSAGAPMLLIRTMLGLEPQEDGLTVRPAVPASLGRIELLGIPGRWGRIDAFGRGRLRTAAYPETEESRADRTG</sequence>
<evidence type="ECO:0000259" key="1">
    <source>
        <dbReference type="Pfam" id="PF14742"/>
    </source>
</evidence>
<gene>
    <name evidence="3" type="ORF">BDK92_2261</name>
</gene>
<dbReference type="Pfam" id="PF22422">
    <property type="entry name" value="MGH1-like_GH"/>
    <property type="match status" value="1"/>
</dbReference>
<dbReference type="Pfam" id="PF14742">
    <property type="entry name" value="GDE_N_bis"/>
    <property type="match status" value="1"/>
</dbReference>